<feature type="domain" description="4'-phosphopantetheinyl transferase" evidence="2">
    <location>
        <begin position="116"/>
        <end position="182"/>
    </location>
</feature>
<dbReference type="InterPro" id="IPR008278">
    <property type="entry name" value="4-PPantetheinyl_Trfase_dom"/>
</dbReference>
<dbReference type="EMBL" id="JAVDUI010000001">
    <property type="protein sequence ID" value="MDR6892700.1"/>
    <property type="molecule type" value="Genomic_DNA"/>
</dbReference>
<proteinExistence type="predicted"/>
<dbReference type="GO" id="GO:0000287">
    <property type="term" value="F:magnesium ion binding"/>
    <property type="evidence" value="ECO:0007669"/>
    <property type="project" value="InterPro"/>
</dbReference>
<comment type="caution">
    <text evidence="3">The sequence shown here is derived from an EMBL/GenBank/DDBJ whole genome shotgun (WGS) entry which is preliminary data.</text>
</comment>
<keyword evidence="4" id="KW-1185">Reference proteome</keyword>
<dbReference type="RefSeq" id="WP_309852134.1">
    <property type="nucleotide sequence ID" value="NZ_BAAAIU010000043.1"/>
</dbReference>
<dbReference type="GO" id="GO:0008897">
    <property type="term" value="F:holo-[acyl-carrier-protein] synthase activity"/>
    <property type="evidence" value="ECO:0007669"/>
    <property type="project" value="InterPro"/>
</dbReference>
<keyword evidence="1" id="KW-0808">Transferase</keyword>
<sequence length="194" mass="20111">MRTQVGGLVFHGAAFLLPGAGLDRRRAGRGEIEAWASEVLGRPVRLSTVCPACGSVAHGQPRLELDPRGEPSPASRAGGDLARISYARASLDGGGLAIAAVVVLSAGGGPLPEWARVGVDLEARGRKGAPHPRGWGEYALTPAERGRVAASADPEAASLRVWTQKEALAKLTGRGLEIEPQALDTALVQPPDTH</sequence>
<reference evidence="3" key="1">
    <citation type="submission" date="2023-07" db="EMBL/GenBank/DDBJ databases">
        <title>Sequencing the genomes of 1000 actinobacteria strains.</title>
        <authorList>
            <person name="Klenk H.-P."/>
        </authorList>
    </citation>
    <scope>NUCLEOTIDE SEQUENCE</scope>
    <source>
        <strain evidence="3">DSM 13988</strain>
    </source>
</reference>
<dbReference type="Proteomes" id="UP001247307">
    <property type="component" value="Unassembled WGS sequence"/>
</dbReference>
<dbReference type="AlphaFoldDB" id="A0AAE3YI99"/>
<protein>
    <recommendedName>
        <fullName evidence="2">4'-phosphopantetheinyl transferase domain-containing protein</fullName>
    </recommendedName>
</protein>
<dbReference type="Gene3D" id="3.90.470.20">
    <property type="entry name" value="4'-phosphopantetheinyl transferase domain"/>
    <property type="match status" value="1"/>
</dbReference>
<gene>
    <name evidence="3" type="ORF">J2S35_001640</name>
</gene>
<dbReference type="Pfam" id="PF01648">
    <property type="entry name" value="ACPS"/>
    <property type="match status" value="1"/>
</dbReference>
<organism evidence="3 4">
    <name type="scientific">Falsarthrobacter nasiphocae</name>
    <dbReference type="NCBI Taxonomy" id="189863"/>
    <lineage>
        <taxon>Bacteria</taxon>
        <taxon>Bacillati</taxon>
        <taxon>Actinomycetota</taxon>
        <taxon>Actinomycetes</taxon>
        <taxon>Micrococcales</taxon>
        <taxon>Micrococcaceae</taxon>
        <taxon>Falsarthrobacter</taxon>
    </lineage>
</organism>
<evidence type="ECO:0000313" key="3">
    <source>
        <dbReference type="EMBL" id="MDR6892700.1"/>
    </source>
</evidence>
<name>A0AAE3YI99_9MICC</name>
<evidence type="ECO:0000259" key="2">
    <source>
        <dbReference type="Pfam" id="PF01648"/>
    </source>
</evidence>
<accession>A0AAE3YI99</accession>
<evidence type="ECO:0000256" key="1">
    <source>
        <dbReference type="ARBA" id="ARBA00022679"/>
    </source>
</evidence>
<evidence type="ECO:0000313" key="4">
    <source>
        <dbReference type="Proteomes" id="UP001247307"/>
    </source>
</evidence>
<dbReference type="SUPFAM" id="SSF56214">
    <property type="entry name" value="4'-phosphopantetheinyl transferase"/>
    <property type="match status" value="1"/>
</dbReference>
<dbReference type="InterPro" id="IPR037143">
    <property type="entry name" value="4-PPantetheinyl_Trfase_dom_sf"/>
</dbReference>